<dbReference type="Gene3D" id="3.40.50.150">
    <property type="entry name" value="Vaccinia Virus protein VP39"/>
    <property type="match status" value="1"/>
</dbReference>
<dbReference type="PANTHER" id="PTHR37909">
    <property type="entry name" value="S-ADENOSYL-L-METHIONINE-DEPENDENT METHYLTRANSFERASES SUPERFAMILY PROTEIN"/>
    <property type="match status" value="1"/>
</dbReference>
<accession>X1MK38</accession>
<dbReference type="SUPFAM" id="SSF53335">
    <property type="entry name" value="S-adenosyl-L-methionine-dependent methyltransferases"/>
    <property type="match status" value="1"/>
</dbReference>
<evidence type="ECO:0000313" key="1">
    <source>
        <dbReference type="EMBL" id="GAI15065.1"/>
    </source>
</evidence>
<dbReference type="Pfam" id="PF13578">
    <property type="entry name" value="Methyltransf_24"/>
    <property type="match status" value="1"/>
</dbReference>
<comment type="caution">
    <text evidence="1">The sequence shown here is derived from an EMBL/GenBank/DDBJ whole genome shotgun (WGS) entry which is preliminary data.</text>
</comment>
<dbReference type="EMBL" id="BARV01010672">
    <property type="protein sequence ID" value="GAI15065.1"/>
    <property type="molecule type" value="Genomic_DNA"/>
</dbReference>
<dbReference type="AlphaFoldDB" id="X1MK38"/>
<evidence type="ECO:0008006" key="2">
    <source>
        <dbReference type="Google" id="ProtNLM"/>
    </source>
</evidence>
<gene>
    <name evidence="1" type="ORF">S06H3_20572</name>
</gene>
<organism evidence="1">
    <name type="scientific">marine sediment metagenome</name>
    <dbReference type="NCBI Taxonomy" id="412755"/>
    <lineage>
        <taxon>unclassified sequences</taxon>
        <taxon>metagenomes</taxon>
        <taxon>ecological metagenomes</taxon>
    </lineage>
</organism>
<protein>
    <recommendedName>
        <fullName evidence="2">Class I SAM-dependent methyltransferase</fullName>
    </recommendedName>
</protein>
<reference evidence="1" key="1">
    <citation type="journal article" date="2014" name="Front. Microbiol.">
        <title>High frequency of phylogenetically diverse reductive dehalogenase-homologous genes in deep subseafloor sedimentary metagenomes.</title>
        <authorList>
            <person name="Kawai M."/>
            <person name="Futagami T."/>
            <person name="Toyoda A."/>
            <person name="Takaki Y."/>
            <person name="Nishi S."/>
            <person name="Hori S."/>
            <person name="Arai W."/>
            <person name="Tsubouchi T."/>
            <person name="Morono Y."/>
            <person name="Uchiyama I."/>
            <person name="Ito T."/>
            <person name="Fujiyama A."/>
            <person name="Inagaki F."/>
            <person name="Takami H."/>
        </authorList>
    </citation>
    <scope>NUCLEOTIDE SEQUENCE</scope>
    <source>
        <strain evidence="1">Expedition CK06-06</strain>
    </source>
</reference>
<name>X1MK38_9ZZZZ</name>
<dbReference type="PANTHER" id="PTHR37909:SF1">
    <property type="entry name" value="S-ADENOSYL-L-METHIONINE-DEPENDENT METHYLTRANSFERASES SUPERFAMILY PROTEIN"/>
    <property type="match status" value="1"/>
</dbReference>
<dbReference type="InterPro" id="IPR029063">
    <property type="entry name" value="SAM-dependent_MTases_sf"/>
</dbReference>
<proteinExistence type="predicted"/>
<sequence length="78" mass="9038">MLIANNSLDFVYIDGSHTYESVAEDIILYYPKLKKGGLLSGHDYRKHTKGVIIAVNEFCKKNALDLHREGKLDWWAWK</sequence>